<dbReference type="RefSeq" id="WP_209351078.1">
    <property type="nucleotide sequence ID" value="NZ_JAGIYZ010000005.1"/>
</dbReference>
<dbReference type="EMBL" id="JAGIYZ010000005">
    <property type="protein sequence ID" value="MBP0463694.1"/>
    <property type="molecule type" value="Genomic_DNA"/>
</dbReference>
<accession>A0ABS4AR27</accession>
<evidence type="ECO:0008006" key="3">
    <source>
        <dbReference type="Google" id="ProtNLM"/>
    </source>
</evidence>
<comment type="caution">
    <text evidence="1">The sequence shown here is derived from an EMBL/GenBank/DDBJ whole genome shotgun (WGS) entry which is preliminary data.</text>
</comment>
<sequence length="234" mass="25804">MSAPNAPPIFIDIESSGIARGSFPIEIGWARPVIMLDGRVELDVRSVLVRPSDNWLADPARWDSSAEPVHGLSREILLRDGRPLSDVCEMLDRTFDGAEVASDTGMGGWDDDWLLTLYEEAGRAGRNWDLAEKQSGGVVARQFRALGLDPRVVRPALAPWLPPHSHAAAEDALRFAWEWGMAEILARSDLVGRPDADLVAMLRDLPAVVPPARWPQAASHETYRRRASREAQSA</sequence>
<evidence type="ECO:0000313" key="1">
    <source>
        <dbReference type="EMBL" id="MBP0463694.1"/>
    </source>
</evidence>
<proteinExistence type="predicted"/>
<keyword evidence="2" id="KW-1185">Reference proteome</keyword>
<evidence type="ECO:0000313" key="2">
    <source>
        <dbReference type="Proteomes" id="UP000680815"/>
    </source>
</evidence>
<dbReference type="Proteomes" id="UP000680815">
    <property type="component" value="Unassembled WGS sequence"/>
</dbReference>
<protein>
    <recommendedName>
        <fullName evidence="3">Exonuclease domain-containing protein</fullName>
    </recommendedName>
</protein>
<reference evidence="1 2" key="1">
    <citation type="submission" date="2021-03" db="EMBL/GenBank/DDBJ databases">
        <authorList>
            <person name="So Y."/>
        </authorList>
    </citation>
    <scope>NUCLEOTIDE SEQUENCE [LARGE SCALE GENOMIC DNA]</scope>
    <source>
        <strain evidence="1 2">PWR1</strain>
    </source>
</reference>
<dbReference type="InterPro" id="IPR012337">
    <property type="entry name" value="RNaseH-like_sf"/>
</dbReference>
<gene>
    <name evidence="1" type="ORF">J5Y09_07210</name>
</gene>
<name>A0ABS4AR27_9PROT</name>
<organism evidence="1 2">
    <name type="scientific">Roseomonas nitratireducens</name>
    <dbReference type="NCBI Taxonomy" id="2820810"/>
    <lineage>
        <taxon>Bacteria</taxon>
        <taxon>Pseudomonadati</taxon>
        <taxon>Pseudomonadota</taxon>
        <taxon>Alphaproteobacteria</taxon>
        <taxon>Acetobacterales</taxon>
        <taxon>Roseomonadaceae</taxon>
        <taxon>Roseomonas</taxon>
    </lineage>
</organism>
<dbReference type="SUPFAM" id="SSF53098">
    <property type="entry name" value="Ribonuclease H-like"/>
    <property type="match status" value="1"/>
</dbReference>